<proteinExistence type="predicted"/>
<reference evidence="1 2" key="1">
    <citation type="journal article" date="2016" name="Nat. Commun.">
        <title>Thousands of microbial genomes shed light on interconnected biogeochemical processes in an aquifer system.</title>
        <authorList>
            <person name="Anantharaman K."/>
            <person name="Brown C.T."/>
            <person name="Hug L.A."/>
            <person name="Sharon I."/>
            <person name="Castelle C.J."/>
            <person name="Probst A.J."/>
            <person name="Thomas B.C."/>
            <person name="Singh A."/>
            <person name="Wilkins M.J."/>
            <person name="Karaoz U."/>
            <person name="Brodie E.L."/>
            <person name="Williams K.H."/>
            <person name="Hubbard S.S."/>
            <person name="Banfield J.F."/>
        </authorList>
    </citation>
    <scope>NUCLEOTIDE SEQUENCE [LARGE SCALE GENOMIC DNA]</scope>
</reference>
<dbReference type="Gene3D" id="3.40.50.1820">
    <property type="entry name" value="alpha/beta hydrolase"/>
    <property type="match status" value="1"/>
</dbReference>
<dbReference type="InterPro" id="IPR029058">
    <property type="entry name" value="AB_hydrolase_fold"/>
</dbReference>
<comment type="caution">
    <text evidence="1">The sequence shown here is derived from an EMBL/GenBank/DDBJ whole genome shotgun (WGS) entry which is preliminary data.</text>
</comment>
<sequence>MLSGCVLSLNQGWFASKIDSAGKSPVSVAYFNPRAIPKTFAGESVIVLFHPAGTDGEEYLDGWMDEAKKGKYFFAAPTIEFDPVYWTQGYQDQLFSELERLSGKYQLVRDGAFFVGSSFGANYGFEAALAKPGKFHGGIFLNGSLGRYLDAIRRFPGRTIDAPVLLVWGSEDPNLDPEGNEKARAIFEKAGIKNISFEIIQGLGHAEDPFVKKELMDLIDAKLNKMERA</sequence>
<evidence type="ECO:0000313" key="2">
    <source>
        <dbReference type="Proteomes" id="UP000178187"/>
    </source>
</evidence>
<protein>
    <recommendedName>
        <fullName evidence="3">Phospholipase/carboxylesterase/thioesterase domain-containing protein</fullName>
    </recommendedName>
</protein>
<accession>A0A1G1L207</accession>
<name>A0A1G1L207_9BACT</name>
<dbReference type="EMBL" id="MHFR01000013">
    <property type="protein sequence ID" value="OGW99148.1"/>
    <property type="molecule type" value="Genomic_DNA"/>
</dbReference>
<gene>
    <name evidence="1" type="ORF">A3G33_09965</name>
</gene>
<evidence type="ECO:0000313" key="1">
    <source>
        <dbReference type="EMBL" id="OGW99148.1"/>
    </source>
</evidence>
<evidence type="ECO:0008006" key="3">
    <source>
        <dbReference type="Google" id="ProtNLM"/>
    </source>
</evidence>
<dbReference type="Proteomes" id="UP000178187">
    <property type="component" value="Unassembled WGS sequence"/>
</dbReference>
<dbReference type="AlphaFoldDB" id="A0A1G1L207"/>
<organism evidence="1 2">
    <name type="scientific">Candidatus Danuiimicrobium aquiferis</name>
    <dbReference type="NCBI Taxonomy" id="1801832"/>
    <lineage>
        <taxon>Bacteria</taxon>
        <taxon>Pseudomonadati</taxon>
        <taxon>Candidatus Omnitrophota</taxon>
        <taxon>Candidatus Danuiimicrobium</taxon>
    </lineage>
</organism>
<dbReference type="SUPFAM" id="SSF53474">
    <property type="entry name" value="alpha/beta-Hydrolases"/>
    <property type="match status" value="1"/>
</dbReference>